<organism evidence="2 3">
    <name type="scientific">Verruconis gallopava</name>
    <dbReference type="NCBI Taxonomy" id="253628"/>
    <lineage>
        <taxon>Eukaryota</taxon>
        <taxon>Fungi</taxon>
        <taxon>Dikarya</taxon>
        <taxon>Ascomycota</taxon>
        <taxon>Pezizomycotina</taxon>
        <taxon>Dothideomycetes</taxon>
        <taxon>Pleosporomycetidae</taxon>
        <taxon>Venturiales</taxon>
        <taxon>Sympoventuriaceae</taxon>
        <taxon>Verruconis</taxon>
    </lineage>
</organism>
<keyword evidence="3" id="KW-1185">Reference proteome</keyword>
<feature type="non-terminal residue" evidence="2">
    <location>
        <position position="144"/>
    </location>
</feature>
<dbReference type="RefSeq" id="XP_016208160.1">
    <property type="nucleotide sequence ID" value="XM_016364012.1"/>
</dbReference>
<dbReference type="GeneID" id="27317837"/>
<dbReference type="Proteomes" id="UP000053259">
    <property type="component" value="Unassembled WGS sequence"/>
</dbReference>
<dbReference type="AlphaFoldDB" id="A0A0D1X8G1"/>
<name>A0A0D1X8G1_9PEZI</name>
<dbReference type="InParanoid" id="A0A0D1X8G1"/>
<feature type="region of interest" description="Disordered" evidence="1">
    <location>
        <begin position="1"/>
        <end position="144"/>
    </location>
</feature>
<proteinExistence type="predicted"/>
<feature type="compositionally biased region" description="Basic and acidic residues" evidence="1">
    <location>
        <begin position="58"/>
        <end position="68"/>
    </location>
</feature>
<sequence>MATRSRHLPDHKKRPVLMPKDEGNGKPPTRPRSSRIAKRSAINKVAIYQTGNKQQEAAAERSSLRESLHTQTTNPVQKPATRKRPVEPDVEQGTEHRRKRSRKSDRQLLAQQPNKKRQRDTLDPIHNKLVAAPRKRVQRFSEDT</sequence>
<dbReference type="EMBL" id="KN847876">
    <property type="protein sequence ID" value="KIV98290.1"/>
    <property type="molecule type" value="Genomic_DNA"/>
</dbReference>
<dbReference type="VEuPathDB" id="FungiDB:PV09_09864"/>
<reference evidence="2 3" key="1">
    <citation type="submission" date="2015-01" db="EMBL/GenBank/DDBJ databases">
        <title>The Genome Sequence of Ochroconis gallopava CBS43764.</title>
        <authorList>
            <consortium name="The Broad Institute Genomics Platform"/>
            <person name="Cuomo C."/>
            <person name="de Hoog S."/>
            <person name="Gorbushina A."/>
            <person name="Stielow B."/>
            <person name="Teixiera M."/>
            <person name="Abouelleil A."/>
            <person name="Chapman S.B."/>
            <person name="Priest M."/>
            <person name="Young S.K."/>
            <person name="Wortman J."/>
            <person name="Nusbaum C."/>
            <person name="Birren B."/>
        </authorList>
    </citation>
    <scope>NUCLEOTIDE SEQUENCE [LARGE SCALE GENOMIC DNA]</scope>
    <source>
        <strain evidence="2 3">CBS 43764</strain>
    </source>
</reference>
<feature type="compositionally biased region" description="Basic residues" evidence="1">
    <location>
        <begin position="1"/>
        <end position="15"/>
    </location>
</feature>
<evidence type="ECO:0000256" key="1">
    <source>
        <dbReference type="SAM" id="MobiDB-lite"/>
    </source>
</evidence>
<evidence type="ECO:0000313" key="3">
    <source>
        <dbReference type="Proteomes" id="UP000053259"/>
    </source>
</evidence>
<gene>
    <name evidence="2" type="ORF">PV09_09864</name>
</gene>
<dbReference type="HOGENOM" id="CLU_1801182_0_0_1"/>
<protein>
    <submittedName>
        <fullName evidence="2">Uncharacterized protein</fullName>
    </submittedName>
</protein>
<accession>A0A0D1X8G1</accession>
<evidence type="ECO:0000313" key="2">
    <source>
        <dbReference type="EMBL" id="KIV98290.1"/>
    </source>
</evidence>